<dbReference type="EMBL" id="JBDJPC010000002">
    <property type="protein sequence ID" value="KAL1512627.1"/>
    <property type="molecule type" value="Genomic_DNA"/>
</dbReference>
<proteinExistence type="predicted"/>
<evidence type="ECO:0000313" key="2">
    <source>
        <dbReference type="Proteomes" id="UP001566132"/>
    </source>
</evidence>
<protein>
    <submittedName>
        <fullName evidence="1">Uncharacterized protein</fullName>
    </submittedName>
</protein>
<comment type="caution">
    <text evidence="1">The sequence shown here is derived from an EMBL/GenBank/DDBJ whole genome shotgun (WGS) entry which is preliminary data.</text>
</comment>
<gene>
    <name evidence="1" type="ORF">ABEB36_002190</name>
</gene>
<name>A0ABD1F4U5_HYPHA</name>
<dbReference type="AlphaFoldDB" id="A0ABD1F4U5"/>
<keyword evidence="2" id="KW-1185">Reference proteome</keyword>
<organism evidence="1 2">
    <name type="scientific">Hypothenemus hampei</name>
    <name type="common">Coffee berry borer</name>
    <dbReference type="NCBI Taxonomy" id="57062"/>
    <lineage>
        <taxon>Eukaryota</taxon>
        <taxon>Metazoa</taxon>
        <taxon>Ecdysozoa</taxon>
        <taxon>Arthropoda</taxon>
        <taxon>Hexapoda</taxon>
        <taxon>Insecta</taxon>
        <taxon>Pterygota</taxon>
        <taxon>Neoptera</taxon>
        <taxon>Endopterygota</taxon>
        <taxon>Coleoptera</taxon>
        <taxon>Polyphaga</taxon>
        <taxon>Cucujiformia</taxon>
        <taxon>Curculionidae</taxon>
        <taxon>Scolytinae</taxon>
        <taxon>Hypothenemus</taxon>
    </lineage>
</organism>
<dbReference type="Proteomes" id="UP001566132">
    <property type="component" value="Unassembled WGS sequence"/>
</dbReference>
<accession>A0ABD1F4U5</accession>
<sequence>MNIYGTKYNGIPIRDLYNLHAEVVPQSNSSDESQYNTNEVPRSLQMPIFTIEDLEGNLVDAKDLNTQTDTPNSVLSVSGNNHIDLICESHMGIEEQLQNVQDNSQIIEEDTTRTKWSDILCYICCCCFQI</sequence>
<reference evidence="1 2" key="1">
    <citation type="submission" date="2024-05" db="EMBL/GenBank/DDBJ databases">
        <title>Genetic variation in Jamaican populations of the coffee berry borer (Hypothenemus hampei).</title>
        <authorList>
            <person name="Errbii M."/>
            <person name="Myrie A."/>
        </authorList>
    </citation>
    <scope>NUCLEOTIDE SEQUENCE [LARGE SCALE GENOMIC DNA]</scope>
    <source>
        <strain evidence="1">JA-Hopewell-2020-01-JO</strain>
        <tissue evidence="1">Whole body</tissue>
    </source>
</reference>
<evidence type="ECO:0000313" key="1">
    <source>
        <dbReference type="EMBL" id="KAL1512627.1"/>
    </source>
</evidence>